<keyword evidence="3" id="KW-1185">Reference proteome</keyword>
<comment type="caution">
    <text evidence="2">The sequence shown here is derived from an EMBL/GenBank/DDBJ whole genome shotgun (WGS) entry which is preliminary data.</text>
</comment>
<keyword evidence="1" id="KW-1133">Transmembrane helix</keyword>
<organism evidence="2 3">
    <name type="scientific">Cyclotella atomus</name>
    <dbReference type="NCBI Taxonomy" id="382360"/>
    <lineage>
        <taxon>Eukaryota</taxon>
        <taxon>Sar</taxon>
        <taxon>Stramenopiles</taxon>
        <taxon>Ochrophyta</taxon>
        <taxon>Bacillariophyta</taxon>
        <taxon>Coscinodiscophyceae</taxon>
        <taxon>Thalassiosirophycidae</taxon>
        <taxon>Stephanodiscales</taxon>
        <taxon>Stephanodiscaceae</taxon>
        <taxon>Cyclotella</taxon>
    </lineage>
</organism>
<feature type="transmembrane region" description="Helical" evidence="1">
    <location>
        <begin position="104"/>
        <end position="125"/>
    </location>
</feature>
<proteinExistence type="predicted"/>
<name>A0ABD3P407_9STRA</name>
<evidence type="ECO:0000256" key="1">
    <source>
        <dbReference type="SAM" id="Phobius"/>
    </source>
</evidence>
<accession>A0ABD3P407</accession>
<evidence type="ECO:0000313" key="3">
    <source>
        <dbReference type="Proteomes" id="UP001530400"/>
    </source>
</evidence>
<keyword evidence="1" id="KW-0812">Transmembrane</keyword>
<dbReference type="AlphaFoldDB" id="A0ABD3P407"/>
<reference evidence="2 3" key="1">
    <citation type="submission" date="2024-10" db="EMBL/GenBank/DDBJ databases">
        <title>Updated reference genomes for cyclostephanoid diatoms.</title>
        <authorList>
            <person name="Roberts W.R."/>
            <person name="Alverson A.J."/>
        </authorList>
    </citation>
    <scope>NUCLEOTIDE SEQUENCE [LARGE SCALE GENOMIC DNA]</scope>
    <source>
        <strain evidence="2 3">AJA010-31</strain>
    </source>
</reference>
<dbReference type="EMBL" id="JALLPJ020000806">
    <property type="protein sequence ID" value="KAL3782452.1"/>
    <property type="molecule type" value="Genomic_DNA"/>
</dbReference>
<protein>
    <submittedName>
        <fullName evidence="2">Uncharacterized protein</fullName>
    </submittedName>
</protein>
<dbReference type="Proteomes" id="UP001530400">
    <property type="component" value="Unassembled WGS sequence"/>
</dbReference>
<gene>
    <name evidence="2" type="ORF">ACHAWO_013937</name>
</gene>
<sequence length="154" mass="17264">MIAFLLAFSYSYLNGQSSSTNFVSWRSSGPDLNYYNTTPGQLVDDNAAISGNTTVLNETNWKEMSRPENYILYNTRIRDKQRERDSSTSQGSLSNKSSSRENKLIVVALLALFLPIFSIEIFFALSRQFICEGGLFGSLGGELAEKMCSPIFER</sequence>
<evidence type="ECO:0000313" key="2">
    <source>
        <dbReference type="EMBL" id="KAL3782452.1"/>
    </source>
</evidence>
<keyword evidence="1" id="KW-0472">Membrane</keyword>